<keyword evidence="2" id="KW-1185">Reference proteome</keyword>
<gene>
    <name evidence="1" type="ORF">ceV_480</name>
</gene>
<proteinExistence type="predicted"/>
<sequence>MNNFNKLNLDITKYSNLELKEILGLNDVTDNGQIQKHLSNIELKVSDDVNMSFSDKNRMLTFLHQAKNKLDETTNMVNNNLNKRYSANTSYLVPDTPDDNPVIRNPNTLLGSKVKVYKGRGSDEYPPGYLNPINTKIIQKTINIDSRFRDQYYNSKSSDFHIDLPETFRKVVHLSLTSYELPISIYGINSCNNHFIIQSKTNRYNIDISNGNYFTPFSSRIFSFDASSNILNKVNKSLNNVGLSDISYNIDQVNGKSYFTTTTNNNYEIFFNRDICGNDDLQTPLPLKLGWNLGFRVGHYYLAKGNKVWSEATVNLDTPKYLYICIDDFTNAGNNGFVATFSDSTLSKNIITRINYSQALQVDGVYNRGFDNVVFNSDRFYHGPVDIKKLRITILDEYGRVVDLNNMDWSFTLNLDILYN</sequence>
<reference evidence="1 2" key="1">
    <citation type="journal article" date="2015" name="Genome Announc.">
        <title>The 474-Kilobase-Pair Complete Genome Sequence of CeV-01B, a Virus Infecting Haptolina (Chrysochromulina) ericina (Prymnesiophyceae).</title>
        <authorList>
            <person name="Gallot-Lavallee L."/>
            <person name="Pagarete A."/>
            <person name="Legendre M."/>
            <person name="Santini S."/>
            <person name="Sandaa R.A."/>
            <person name="Himmelbauer H."/>
            <person name="Ogata H."/>
            <person name="Bratbak G."/>
            <person name="Claverie J.M."/>
        </authorList>
    </citation>
    <scope>NUCLEOTIDE SEQUENCE [LARGE SCALE GENOMIC DNA]</scope>
    <source>
        <strain evidence="1">CeV-01B</strain>
    </source>
</reference>
<evidence type="ECO:0000313" key="1">
    <source>
        <dbReference type="EMBL" id="ALH23386.1"/>
    </source>
</evidence>
<dbReference type="OrthoDB" id="35864at10239"/>
<dbReference type="EMBL" id="KT820662">
    <property type="protein sequence ID" value="ALH23386.1"/>
    <property type="molecule type" value="Genomic_DNA"/>
</dbReference>
<dbReference type="KEGG" id="vg:26049347"/>
<organism evidence="1 2">
    <name type="scientific">Chrysochromulina ericina virus CeV-01B</name>
    <dbReference type="NCBI Taxonomy" id="3070830"/>
    <lineage>
        <taxon>Viruses</taxon>
        <taxon>Varidnaviria</taxon>
        <taxon>Bamfordvirae</taxon>
        <taxon>Nucleocytoviricota</taxon>
        <taxon>Megaviricetes</taxon>
        <taxon>Imitervirales</taxon>
        <taxon>Mesomimiviridae</taxon>
        <taxon>Tethysvirus</taxon>
        <taxon>Tethysvirus raunefjordenense</taxon>
    </lineage>
</organism>
<accession>A0A0N9R4D2</accession>
<evidence type="ECO:0000313" key="2">
    <source>
        <dbReference type="Proteomes" id="UP000203826"/>
    </source>
</evidence>
<name>A0A0N9R4D2_9VIRU</name>
<dbReference type="Proteomes" id="UP000203826">
    <property type="component" value="Segment"/>
</dbReference>
<protein>
    <submittedName>
        <fullName evidence="1">Uncharacterized protein</fullName>
    </submittedName>
</protein>